<dbReference type="Gene3D" id="2.20.70.10">
    <property type="match status" value="1"/>
</dbReference>
<feature type="compositionally biased region" description="Basic residues" evidence="4">
    <location>
        <begin position="250"/>
        <end position="260"/>
    </location>
</feature>
<evidence type="ECO:0000256" key="3">
    <source>
        <dbReference type="ARBA" id="ARBA00023136"/>
    </source>
</evidence>
<dbReference type="FunFam" id="2.20.70.10:FF:000001">
    <property type="entry name" value="Membrane-associated guanylate kinase, WW and PDZ domain-containing protein 1"/>
    <property type="match status" value="1"/>
</dbReference>
<dbReference type="InterPro" id="IPR036034">
    <property type="entry name" value="PDZ_sf"/>
</dbReference>
<dbReference type="SMART" id="SM00072">
    <property type="entry name" value="GuKc"/>
    <property type="match status" value="1"/>
</dbReference>
<dbReference type="CDD" id="cd06731">
    <property type="entry name" value="PDZ1_MAGI-1_3-like"/>
    <property type="match status" value="1"/>
</dbReference>
<evidence type="ECO:0000256" key="4">
    <source>
        <dbReference type="SAM" id="MobiDB-lite"/>
    </source>
</evidence>
<dbReference type="FunFam" id="2.30.42.10:FF:000005">
    <property type="entry name" value="Membrane associated guanylate kinase, WW and PDZ domain containing 1"/>
    <property type="match status" value="1"/>
</dbReference>
<sequence length="599" mass="65011">MLPRSLAASDRESSSGDDRGGEDKEVRNTGRMLMLVMAIGLTEAADHDSSNEDGHHGDALIRKKDVVEFKIAEARQRQHRGQKKHSMDFSEDSVHFNKKVYFTLEASVAEGKEGGQAREKTGTTRQPKEGEVPGVDYNFVSVERFMELEQSGALLESGTYEDNFYGTPKPPAEPSPAAPPLNVSEALLPGARPSAQGKRKRNQSVSNMEQRASLEPPEEEEEESPVVNGNGEAITPVTTPKQHPGWILGSRRKPSHRKNAGKTCNKPILVRAVIVFPVVVVCAKLPYGWEKIDDPIYGSYYVDHINRRTQFENPVLEAKRRLEQQQQMQSQGLSALPLPTIYREKPLFTRDPTQLKGTFLSTALQKSNMGFGFTIIGGDEPDEFLQVKSVIPDGPAAQDGKMDTGDVIVYINDICVLGTTHADVVKLFQSVPIGQSVTLVLCRGYPLPFDPEDPSGAASASLTPIGLEHRPLVVNGRSSYDPYLEYLSLSSQLPPQALAQVGGHHPGDTHLDGSSLPPTTPGSASALTPHEDNVSMASSGTAGVAGATAQGAELLTVTMVKGMEGFGFTIADSPTGQRVKQVTYYGLSVHIYSHFVDED</sequence>
<dbReference type="SMART" id="SM00228">
    <property type="entry name" value="PDZ"/>
    <property type="match status" value="1"/>
</dbReference>
<feature type="region of interest" description="Disordered" evidence="4">
    <location>
        <begin position="112"/>
        <end position="132"/>
    </location>
</feature>
<organism evidence="8 9">
    <name type="scientific">Scophthalmus maximus</name>
    <name type="common">Turbot</name>
    <name type="synonym">Psetta maxima</name>
    <dbReference type="NCBI Taxonomy" id="52904"/>
    <lineage>
        <taxon>Eukaryota</taxon>
        <taxon>Metazoa</taxon>
        <taxon>Chordata</taxon>
        <taxon>Craniata</taxon>
        <taxon>Vertebrata</taxon>
        <taxon>Euteleostomi</taxon>
        <taxon>Actinopterygii</taxon>
        <taxon>Neopterygii</taxon>
        <taxon>Teleostei</taxon>
        <taxon>Neoteleostei</taxon>
        <taxon>Acanthomorphata</taxon>
        <taxon>Carangaria</taxon>
        <taxon>Pleuronectiformes</taxon>
        <taxon>Pleuronectoidei</taxon>
        <taxon>Scophthalmidae</taxon>
        <taxon>Scophthalmus</taxon>
    </lineage>
</organism>
<protein>
    <submittedName>
        <fullName evidence="8">Uncharacterized protein</fullName>
    </submittedName>
</protein>
<feature type="region of interest" description="Disordered" evidence="4">
    <location>
        <begin position="1"/>
        <end position="29"/>
    </location>
</feature>
<keyword evidence="3" id="KW-0472">Membrane</keyword>
<dbReference type="SUPFAM" id="SSF51045">
    <property type="entry name" value="WW domain"/>
    <property type="match status" value="1"/>
</dbReference>
<feature type="domain" description="WW" evidence="5">
    <location>
        <begin position="283"/>
        <end position="316"/>
    </location>
</feature>
<keyword evidence="2" id="KW-0677">Repeat</keyword>
<dbReference type="GO" id="GO:0007165">
    <property type="term" value="P:signal transduction"/>
    <property type="evidence" value="ECO:0007669"/>
    <property type="project" value="TreeGrafter"/>
</dbReference>
<dbReference type="Pfam" id="PF16663">
    <property type="entry name" value="MAGI_u1"/>
    <property type="match status" value="1"/>
</dbReference>
<dbReference type="GO" id="GO:0005911">
    <property type="term" value="C:cell-cell junction"/>
    <property type="evidence" value="ECO:0007669"/>
    <property type="project" value="TreeGrafter"/>
</dbReference>
<feature type="domain" description="Guanylate kinase-like" evidence="6">
    <location>
        <begin position="123"/>
        <end position="167"/>
    </location>
</feature>
<evidence type="ECO:0000259" key="6">
    <source>
        <dbReference type="PROSITE" id="PS50052"/>
    </source>
</evidence>
<feature type="region of interest" description="Disordered" evidence="4">
    <location>
        <begin position="159"/>
        <end position="262"/>
    </location>
</feature>
<dbReference type="InterPro" id="IPR020590">
    <property type="entry name" value="Guanylate_kinase_CS"/>
</dbReference>
<dbReference type="GO" id="GO:0005886">
    <property type="term" value="C:plasma membrane"/>
    <property type="evidence" value="ECO:0007669"/>
    <property type="project" value="GOC"/>
</dbReference>
<reference evidence="8 9" key="1">
    <citation type="submission" date="2019-06" db="EMBL/GenBank/DDBJ databases">
        <title>Draft genomes of female and male turbot (Scophthalmus maximus).</title>
        <authorList>
            <person name="Xu H."/>
            <person name="Xu X.-W."/>
            <person name="Shao C."/>
            <person name="Chen S."/>
        </authorList>
    </citation>
    <scope>NUCLEOTIDE SEQUENCE [LARGE SCALE GENOMIC DNA]</scope>
    <source>
        <strain evidence="8">Ysfricsl-2016a</strain>
        <tissue evidence="8">Blood</tissue>
    </source>
</reference>
<feature type="region of interest" description="Disordered" evidence="4">
    <location>
        <begin position="497"/>
        <end position="539"/>
    </location>
</feature>
<dbReference type="GO" id="GO:0005737">
    <property type="term" value="C:cytoplasm"/>
    <property type="evidence" value="ECO:0007669"/>
    <property type="project" value="TreeGrafter"/>
</dbReference>
<dbReference type="PROSITE" id="PS50106">
    <property type="entry name" value="PDZ"/>
    <property type="match status" value="1"/>
</dbReference>
<dbReference type="PANTHER" id="PTHR10316">
    <property type="entry name" value="MEMBRANE ASSOCIATED GUANYLATE KINASE-RELATED"/>
    <property type="match status" value="1"/>
</dbReference>
<dbReference type="Gene3D" id="2.30.42.10">
    <property type="match status" value="2"/>
</dbReference>
<dbReference type="GO" id="GO:0030425">
    <property type="term" value="C:dendrite"/>
    <property type="evidence" value="ECO:0007669"/>
    <property type="project" value="TreeGrafter"/>
</dbReference>
<evidence type="ECO:0000313" key="8">
    <source>
        <dbReference type="EMBL" id="KAF0041250.1"/>
    </source>
</evidence>
<dbReference type="PROSITE" id="PS01159">
    <property type="entry name" value="WW_DOMAIN_1"/>
    <property type="match status" value="1"/>
</dbReference>
<evidence type="ECO:0000259" key="7">
    <source>
        <dbReference type="PROSITE" id="PS50106"/>
    </source>
</evidence>
<dbReference type="SMART" id="SM00456">
    <property type="entry name" value="WW"/>
    <property type="match status" value="1"/>
</dbReference>
<dbReference type="GO" id="GO:0070699">
    <property type="term" value="F:type II activin receptor binding"/>
    <property type="evidence" value="ECO:0007669"/>
    <property type="project" value="TreeGrafter"/>
</dbReference>
<dbReference type="FunFam" id="3.30.63.10:FF:000003">
    <property type="entry name" value="Membrane-associated guanylate kinase, WW and PDZ domain-containing protein 3 isoform 1"/>
    <property type="match status" value="1"/>
</dbReference>
<dbReference type="InterPro" id="IPR001202">
    <property type="entry name" value="WW_dom"/>
</dbReference>
<dbReference type="InterPro" id="IPR001478">
    <property type="entry name" value="PDZ"/>
</dbReference>
<dbReference type="Pfam" id="PF00625">
    <property type="entry name" value="Guanylate_kin"/>
    <property type="match status" value="1"/>
</dbReference>
<dbReference type="EMBL" id="VEVO01000006">
    <property type="protein sequence ID" value="KAF0041250.1"/>
    <property type="molecule type" value="Genomic_DNA"/>
</dbReference>
<evidence type="ECO:0000313" key="9">
    <source>
        <dbReference type="Proteomes" id="UP000438429"/>
    </source>
</evidence>
<gene>
    <name evidence="8" type="ORF">F2P81_007148</name>
</gene>
<dbReference type="GO" id="GO:0043113">
    <property type="term" value="P:receptor clustering"/>
    <property type="evidence" value="ECO:0007669"/>
    <property type="project" value="TreeGrafter"/>
</dbReference>
<feature type="compositionally biased region" description="Basic and acidic residues" evidence="4">
    <location>
        <begin position="112"/>
        <end position="131"/>
    </location>
</feature>
<dbReference type="Proteomes" id="UP000438429">
    <property type="component" value="Unassembled WGS sequence"/>
</dbReference>
<dbReference type="AlphaFoldDB" id="A0A6A4TBQ6"/>
<dbReference type="InterPro" id="IPR008144">
    <property type="entry name" value="Guanylate_kin-like_dom"/>
</dbReference>
<dbReference type="InterPro" id="IPR008145">
    <property type="entry name" value="GK/Ca_channel_bsu"/>
</dbReference>
<evidence type="ECO:0000256" key="1">
    <source>
        <dbReference type="ARBA" id="ARBA00004170"/>
    </source>
</evidence>
<name>A0A6A4TBQ6_SCOMX</name>
<evidence type="ECO:0000259" key="5">
    <source>
        <dbReference type="PROSITE" id="PS50020"/>
    </source>
</evidence>
<dbReference type="CDD" id="cd00201">
    <property type="entry name" value="WW"/>
    <property type="match status" value="1"/>
</dbReference>
<dbReference type="GO" id="GO:0030159">
    <property type="term" value="F:signaling receptor complex adaptor activity"/>
    <property type="evidence" value="ECO:0007669"/>
    <property type="project" value="TreeGrafter"/>
</dbReference>
<dbReference type="Gene3D" id="3.30.63.10">
    <property type="entry name" value="Guanylate Kinase phosphate binding domain"/>
    <property type="match status" value="1"/>
</dbReference>
<dbReference type="InterPro" id="IPR041489">
    <property type="entry name" value="PDZ_6"/>
</dbReference>
<dbReference type="PANTHER" id="PTHR10316:SF78">
    <property type="entry name" value="MEMBRANE-ASSOCIATED GUANYLATE KINASE, WW AND PDZ DOMAIN-CONTAINING PROTEIN 2 ISOFORM X1"/>
    <property type="match status" value="1"/>
</dbReference>
<evidence type="ECO:0000256" key="2">
    <source>
        <dbReference type="ARBA" id="ARBA00022737"/>
    </source>
</evidence>
<proteinExistence type="predicted"/>
<comment type="subcellular location">
    <subcellularLocation>
        <location evidence="1">Membrane</location>
        <topology evidence="1">Peripheral membrane protein</topology>
    </subcellularLocation>
</comment>
<dbReference type="SUPFAM" id="SSF52540">
    <property type="entry name" value="P-loop containing nucleoside triphosphate hydrolases"/>
    <property type="match status" value="1"/>
</dbReference>
<dbReference type="GO" id="GO:0046332">
    <property type="term" value="F:SMAD binding"/>
    <property type="evidence" value="ECO:0007669"/>
    <property type="project" value="TreeGrafter"/>
</dbReference>
<dbReference type="InterPro" id="IPR027417">
    <property type="entry name" value="P-loop_NTPase"/>
</dbReference>
<comment type="caution">
    <text evidence="8">The sequence shown here is derived from an EMBL/GenBank/DDBJ whole genome shotgun (WGS) entry which is preliminary data.</text>
</comment>
<dbReference type="SUPFAM" id="SSF50156">
    <property type="entry name" value="PDZ domain-like"/>
    <property type="match status" value="1"/>
</dbReference>
<dbReference type="PROSITE" id="PS50020">
    <property type="entry name" value="WW_DOMAIN_2"/>
    <property type="match status" value="1"/>
</dbReference>
<accession>A0A6A4TBQ6</accession>
<dbReference type="GO" id="GO:0031697">
    <property type="term" value="F:beta-1 adrenergic receptor binding"/>
    <property type="evidence" value="ECO:0007669"/>
    <property type="project" value="TreeGrafter"/>
</dbReference>
<dbReference type="PROSITE" id="PS50052">
    <property type="entry name" value="GUANYLATE_KINASE_2"/>
    <property type="match status" value="1"/>
</dbReference>
<feature type="compositionally biased region" description="Basic and acidic residues" evidence="4">
    <location>
        <begin position="9"/>
        <end position="28"/>
    </location>
</feature>
<feature type="domain" description="PDZ" evidence="7">
    <location>
        <begin position="361"/>
        <end position="430"/>
    </location>
</feature>
<dbReference type="PROSITE" id="PS00856">
    <property type="entry name" value="GUANYLATE_KINASE_1"/>
    <property type="match status" value="1"/>
</dbReference>
<feature type="compositionally biased region" description="Pro residues" evidence="4">
    <location>
        <begin position="168"/>
        <end position="179"/>
    </location>
</feature>
<dbReference type="Pfam" id="PF17820">
    <property type="entry name" value="PDZ_6"/>
    <property type="match status" value="1"/>
</dbReference>
<dbReference type="InterPro" id="IPR036020">
    <property type="entry name" value="WW_dom_sf"/>
</dbReference>